<dbReference type="EMBL" id="ML738347">
    <property type="protein sequence ID" value="KAE8311014.1"/>
    <property type="molecule type" value="Genomic_DNA"/>
</dbReference>
<reference evidence="3" key="1">
    <citation type="submission" date="2019-04" db="EMBL/GenBank/DDBJ databases">
        <title>Friends and foes A comparative genomics studyof 23 Aspergillus species from section Flavi.</title>
        <authorList>
            <consortium name="DOE Joint Genome Institute"/>
            <person name="Kjaerbolling I."/>
            <person name="Vesth T."/>
            <person name="Frisvad J.C."/>
            <person name="Nybo J.L."/>
            <person name="Theobald S."/>
            <person name="Kildgaard S."/>
            <person name="Isbrandt T."/>
            <person name="Kuo A."/>
            <person name="Sato A."/>
            <person name="Lyhne E.K."/>
            <person name="Kogle M.E."/>
            <person name="Wiebenga A."/>
            <person name="Kun R.S."/>
            <person name="Lubbers R.J."/>
            <person name="Makela M.R."/>
            <person name="Barry K."/>
            <person name="Chovatia M."/>
            <person name="Clum A."/>
            <person name="Daum C."/>
            <person name="Haridas S."/>
            <person name="He G."/>
            <person name="LaButti K."/>
            <person name="Lipzen A."/>
            <person name="Mondo S."/>
            <person name="Riley R."/>
            <person name="Salamov A."/>
            <person name="Simmons B.A."/>
            <person name="Magnuson J.K."/>
            <person name="Henrissat B."/>
            <person name="Mortensen U.H."/>
            <person name="Larsen T.O."/>
            <person name="Devries R.P."/>
            <person name="Grigoriev I.V."/>
            <person name="Machida M."/>
            <person name="Baker S.E."/>
            <person name="Andersen M.R."/>
        </authorList>
    </citation>
    <scope>NUCLEOTIDE SEQUENCE [LARGE SCALE GENOMIC DNA]</scope>
    <source>
        <strain evidence="3">CBS 130015</strain>
    </source>
</reference>
<feature type="region of interest" description="Disordered" evidence="1">
    <location>
        <begin position="47"/>
        <end position="81"/>
    </location>
</feature>
<sequence>MDYPCVKLFSGENLSFPWTSSFKEVRDPDLKAFLHQCRTAISSIETELEQRQKQPRRGHSKSIEKYCKQRQKQPRRGHSKSFEKYCEQRLRECADGINTSEKLNDTQAKQVKIAVNIMTSSQKTRFEKTYQDILNDISRLCGPELVLLCAAALGKRKISHLNKLDRLHLLDHLKKESKLKVSGLAALVDIYKIPRIPGHQKRTCIEEPAADHTDTSNAQVMFCQNAVNFDTELSGICPGATTTAPRDSGLDISGSPDFRTLPPPISPGPIEGCDWNILFTAPRDEITQEEYQTQGDVLNMSPLDLNVHARSDADNMWSYFHT</sequence>
<feature type="compositionally biased region" description="Basic residues" evidence="1">
    <location>
        <begin position="68"/>
        <end position="79"/>
    </location>
</feature>
<evidence type="ECO:0000313" key="2">
    <source>
        <dbReference type="EMBL" id="KAE8311014.1"/>
    </source>
</evidence>
<evidence type="ECO:0000313" key="3">
    <source>
        <dbReference type="Proteomes" id="UP000325433"/>
    </source>
</evidence>
<protein>
    <submittedName>
        <fullName evidence="2">Uncharacterized protein</fullName>
    </submittedName>
</protein>
<keyword evidence="3" id="KW-1185">Reference proteome</keyword>
<accession>A0A5N6VQW7</accession>
<name>A0A5N6VQW7_9EURO</name>
<proteinExistence type="predicted"/>
<organism evidence="2 3">
    <name type="scientific">Aspergillus transmontanensis</name>
    <dbReference type="NCBI Taxonomy" id="1034304"/>
    <lineage>
        <taxon>Eukaryota</taxon>
        <taxon>Fungi</taxon>
        <taxon>Dikarya</taxon>
        <taxon>Ascomycota</taxon>
        <taxon>Pezizomycotina</taxon>
        <taxon>Eurotiomycetes</taxon>
        <taxon>Eurotiomycetidae</taxon>
        <taxon>Eurotiales</taxon>
        <taxon>Aspergillaceae</taxon>
        <taxon>Aspergillus</taxon>
        <taxon>Aspergillus subgen. Circumdati</taxon>
    </lineage>
</organism>
<dbReference type="Proteomes" id="UP000325433">
    <property type="component" value="Unassembled WGS sequence"/>
</dbReference>
<gene>
    <name evidence="2" type="ORF">BDV41DRAFT_566144</name>
</gene>
<dbReference type="AlphaFoldDB" id="A0A5N6VQW7"/>
<evidence type="ECO:0000256" key="1">
    <source>
        <dbReference type="SAM" id="MobiDB-lite"/>
    </source>
</evidence>